<dbReference type="EMBL" id="CP019699">
    <property type="protein sequence ID" value="AQS57591.1"/>
    <property type="molecule type" value="Genomic_DNA"/>
</dbReference>
<dbReference type="STRING" id="1471761.B0W44_14390"/>
<evidence type="ECO:0000259" key="1">
    <source>
        <dbReference type="Pfam" id="PF00534"/>
    </source>
</evidence>
<dbReference type="CDD" id="cd03801">
    <property type="entry name" value="GT4_PimA-like"/>
    <property type="match status" value="1"/>
</dbReference>
<evidence type="ECO:0000313" key="4">
    <source>
        <dbReference type="Proteomes" id="UP000188603"/>
    </source>
</evidence>
<reference evidence="3 4" key="1">
    <citation type="journal article" date="2015" name="Int. J. Syst. Evol. Microbiol.">
        <title>Novibacillus thermophilus gen. nov., sp. nov., a Gram-staining-negative and moderately thermophilic member of the family Thermoactinomycetaceae.</title>
        <authorList>
            <person name="Yang G."/>
            <person name="Chen J."/>
            <person name="Zhou S."/>
        </authorList>
    </citation>
    <scope>NUCLEOTIDE SEQUENCE [LARGE SCALE GENOMIC DNA]</scope>
    <source>
        <strain evidence="3 4">SG-1</strain>
    </source>
</reference>
<dbReference type="SUPFAM" id="SSF53756">
    <property type="entry name" value="UDP-Glycosyltransferase/glycogen phosphorylase"/>
    <property type="match status" value="1"/>
</dbReference>
<proteinExistence type="predicted"/>
<dbReference type="PANTHER" id="PTHR45947">
    <property type="entry name" value="SULFOQUINOVOSYL TRANSFERASE SQD2"/>
    <property type="match status" value="1"/>
</dbReference>
<dbReference type="Proteomes" id="UP000188603">
    <property type="component" value="Chromosome"/>
</dbReference>
<dbReference type="InterPro" id="IPR028098">
    <property type="entry name" value="Glyco_trans_4-like_N"/>
</dbReference>
<gene>
    <name evidence="3" type="ORF">B0W44_14390</name>
</gene>
<dbReference type="Pfam" id="PF13439">
    <property type="entry name" value="Glyco_transf_4"/>
    <property type="match status" value="1"/>
</dbReference>
<dbReference type="Gene3D" id="3.40.50.2000">
    <property type="entry name" value="Glycogen Phosphorylase B"/>
    <property type="match status" value="2"/>
</dbReference>
<dbReference type="GO" id="GO:0016757">
    <property type="term" value="F:glycosyltransferase activity"/>
    <property type="evidence" value="ECO:0007669"/>
    <property type="project" value="InterPro"/>
</dbReference>
<organism evidence="3 4">
    <name type="scientific">Novibacillus thermophilus</name>
    <dbReference type="NCBI Taxonomy" id="1471761"/>
    <lineage>
        <taxon>Bacteria</taxon>
        <taxon>Bacillati</taxon>
        <taxon>Bacillota</taxon>
        <taxon>Bacilli</taxon>
        <taxon>Bacillales</taxon>
        <taxon>Thermoactinomycetaceae</taxon>
        <taxon>Novibacillus</taxon>
    </lineage>
</organism>
<dbReference type="InterPro" id="IPR001296">
    <property type="entry name" value="Glyco_trans_1"/>
</dbReference>
<dbReference type="AlphaFoldDB" id="A0A1U9KC71"/>
<dbReference type="PANTHER" id="PTHR45947:SF3">
    <property type="entry name" value="SULFOQUINOVOSYL TRANSFERASE SQD2"/>
    <property type="match status" value="1"/>
</dbReference>
<dbReference type="Pfam" id="PF00534">
    <property type="entry name" value="Glycos_transf_1"/>
    <property type="match status" value="1"/>
</dbReference>
<evidence type="ECO:0008006" key="5">
    <source>
        <dbReference type="Google" id="ProtNLM"/>
    </source>
</evidence>
<protein>
    <recommendedName>
        <fullName evidence="5">Glycosyl transferase family 1</fullName>
    </recommendedName>
</protein>
<evidence type="ECO:0000259" key="2">
    <source>
        <dbReference type="Pfam" id="PF13439"/>
    </source>
</evidence>
<feature type="domain" description="Glycosyl transferase family 1" evidence="1">
    <location>
        <begin position="179"/>
        <end position="355"/>
    </location>
</feature>
<sequence>MPSVTIVTPGSLPLVSYRSGSVETTATRLANALAPKTGVRVVGVAPLKEGKKTDPVFIPVNESDRASYLRQTAAQMRRFPSDVIQIENRPTFVPVVRKAHPEGRIVLSLHSVTYISPEILPRHALEQIVAACDAVVTNSDFLKGEVQQRVPRHAHKIHRIHLGVDVETFRPVDKNGATRKRLREQWGLSDQPTVLFVGRLIPQKGVHILLAALEHVRKEVPDVALVVVGSPYYGRNVDTAYVRQIKRHASKLGDAVRFVPFVSPQSVQDCYSVGDVFVTPSVGKEAFGLVNVEAMASSLPVVAHDVGGIKEIVEHGKTGYLVPPNSSVQSLAEKIIELLTDAEKRRSFGKAGRRRVEAHFTWERTAESYATLYNRLLKP</sequence>
<feature type="domain" description="Glycosyltransferase subfamily 4-like N-terminal" evidence="2">
    <location>
        <begin position="22"/>
        <end position="167"/>
    </location>
</feature>
<accession>A0A1U9KC71</accession>
<dbReference type="InterPro" id="IPR050194">
    <property type="entry name" value="Glycosyltransferase_grp1"/>
</dbReference>
<keyword evidence="4" id="KW-1185">Reference proteome</keyword>
<dbReference type="KEGG" id="ntr:B0W44_14390"/>
<evidence type="ECO:0000313" key="3">
    <source>
        <dbReference type="EMBL" id="AQS57591.1"/>
    </source>
</evidence>
<name>A0A1U9KC71_9BACL</name>